<accession>A0AAN8SZF8</accession>
<dbReference type="EMBL" id="JBANQN010000010">
    <property type="protein sequence ID" value="KAK6777420.1"/>
    <property type="molecule type" value="Genomic_DNA"/>
</dbReference>
<evidence type="ECO:0000313" key="2">
    <source>
        <dbReference type="EMBL" id="KAK6777420.1"/>
    </source>
</evidence>
<evidence type="ECO:0000313" key="3">
    <source>
        <dbReference type="Proteomes" id="UP001371456"/>
    </source>
</evidence>
<protein>
    <recommendedName>
        <fullName evidence="1">Reverse transcriptase zinc-binding domain-containing protein</fullName>
    </recommendedName>
</protein>
<reference evidence="2 3" key="1">
    <citation type="submission" date="2024-02" db="EMBL/GenBank/DDBJ databases">
        <title>de novo genome assembly of Solanum bulbocastanum strain 11H21.</title>
        <authorList>
            <person name="Hosaka A.J."/>
        </authorList>
    </citation>
    <scope>NUCLEOTIDE SEQUENCE [LARGE SCALE GENOMIC DNA]</scope>
    <source>
        <tissue evidence="2">Young leaves</tissue>
    </source>
</reference>
<keyword evidence="3" id="KW-1185">Reference proteome</keyword>
<organism evidence="2 3">
    <name type="scientific">Solanum bulbocastanum</name>
    <name type="common">Wild potato</name>
    <dbReference type="NCBI Taxonomy" id="147425"/>
    <lineage>
        <taxon>Eukaryota</taxon>
        <taxon>Viridiplantae</taxon>
        <taxon>Streptophyta</taxon>
        <taxon>Embryophyta</taxon>
        <taxon>Tracheophyta</taxon>
        <taxon>Spermatophyta</taxon>
        <taxon>Magnoliopsida</taxon>
        <taxon>eudicotyledons</taxon>
        <taxon>Gunneridae</taxon>
        <taxon>Pentapetalae</taxon>
        <taxon>asterids</taxon>
        <taxon>lamiids</taxon>
        <taxon>Solanales</taxon>
        <taxon>Solanaceae</taxon>
        <taxon>Solanoideae</taxon>
        <taxon>Solaneae</taxon>
        <taxon>Solanum</taxon>
    </lineage>
</organism>
<dbReference type="InterPro" id="IPR026960">
    <property type="entry name" value="RVT-Znf"/>
</dbReference>
<dbReference type="Proteomes" id="UP001371456">
    <property type="component" value="Unassembled WGS sequence"/>
</dbReference>
<proteinExistence type="predicted"/>
<dbReference type="AlphaFoldDB" id="A0AAN8SZF8"/>
<name>A0AAN8SZF8_SOLBU</name>
<gene>
    <name evidence="2" type="ORF">RDI58_024137</name>
</gene>
<feature type="domain" description="Reverse transcriptase zinc-binding" evidence="1">
    <location>
        <begin position="60"/>
        <end position="135"/>
    </location>
</feature>
<evidence type="ECO:0000259" key="1">
    <source>
        <dbReference type="Pfam" id="PF13966"/>
    </source>
</evidence>
<comment type="caution">
    <text evidence="2">The sequence shown here is derived from an EMBL/GenBank/DDBJ whole genome shotgun (WGS) entry which is preliminary data.</text>
</comment>
<dbReference type="Pfam" id="PF13966">
    <property type="entry name" value="zf-RVT"/>
    <property type="match status" value="1"/>
</dbReference>
<sequence>MCMKKNKLWVKWIHTYYGNRDLLLDIPNQATWIIQRILKATKSFSQVVYGAKDILTMPNFLIQQIYLMLREQFQKVSWRKLLCINGGLPRWTFIVRLAALGRLNTRDRIVQCGVTTNSIYSLCEKEPECLNYLFFV</sequence>